<reference evidence="8" key="2">
    <citation type="journal article" date="2022" name="Res Sq">
        <title>Comparative Genomics Reveals Insights into the Divergent Evolution of Astigmatic Mites and Household Pest Adaptations.</title>
        <authorList>
            <person name="Xiong Q."/>
            <person name="Wan A.T.-Y."/>
            <person name="Liu X.-Y."/>
            <person name="Fung C.S.-H."/>
            <person name="Xiao X."/>
            <person name="Malainual N."/>
            <person name="Hou J."/>
            <person name="Wang L."/>
            <person name="Wang M."/>
            <person name="Yang K."/>
            <person name="Cui Y."/>
            <person name="Leung E."/>
            <person name="Nong W."/>
            <person name="Shin S.-K."/>
            <person name="Au S."/>
            <person name="Jeong K.Y."/>
            <person name="Chew F.T."/>
            <person name="Hui J."/>
            <person name="Leung T.F."/>
            <person name="Tungtrongchitr A."/>
            <person name="Zhong N."/>
            <person name="Liu Z."/>
            <person name="Tsui S."/>
        </authorList>
    </citation>
    <scope>NUCLEOTIDE SEQUENCE</scope>
    <source>
        <strain evidence="8">Derf</strain>
        <tissue evidence="8">Whole organism</tissue>
    </source>
</reference>
<feature type="compositionally biased region" description="Pro residues" evidence="6">
    <location>
        <begin position="69"/>
        <end position="79"/>
    </location>
</feature>
<accession>A0A922I5P3</accession>
<evidence type="ECO:0000313" key="9">
    <source>
        <dbReference type="Proteomes" id="UP000790347"/>
    </source>
</evidence>
<reference evidence="8" key="1">
    <citation type="submission" date="2013-05" db="EMBL/GenBank/DDBJ databases">
        <authorList>
            <person name="Yim A.K.Y."/>
            <person name="Chan T.F."/>
            <person name="Ji K.M."/>
            <person name="Liu X.Y."/>
            <person name="Zhou J.W."/>
            <person name="Li R.Q."/>
            <person name="Yang K.Y."/>
            <person name="Li J."/>
            <person name="Li M."/>
            <person name="Law P.T.W."/>
            <person name="Wu Y.L."/>
            <person name="Cai Z.L."/>
            <person name="Qin H."/>
            <person name="Bao Y."/>
            <person name="Leung R.K.K."/>
            <person name="Ng P.K.S."/>
            <person name="Zou J."/>
            <person name="Zhong X.J."/>
            <person name="Ran P.X."/>
            <person name="Zhong N.S."/>
            <person name="Liu Z.G."/>
            <person name="Tsui S.K.W."/>
        </authorList>
    </citation>
    <scope>NUCLEOTIDE SEQUENCE</scope>
    <source>
        <strain evidence="8">Derf</strain>
        <tissue evidence="8">Whole organism</tissue>
    </source>
</reference>
<dbReference type="AlphaFoldDB" id="A0A922I5P3"/>
<comment type="caution">
    <text evidence="8">The sequence shown here is derived from an EMBL/GenBank/DDBJ whole genome shotgun (WGS) entry which is preliminary data.</text>
</comment>
<keyword evidence="3 5" id="KW-0863">Zinc-finger</keyword>
<dbReference type="Proteomes" id="UP000790347">
    <property type="component" value="Unassembled WGS sequence"/>
</dbReference>
<feature type="compositionally biased region" description="Low complexity" evidence="6">
    <location>
        <begin position="55"/>
        <end position="64"/>
    </location>
</feature>
<dbReference type="GO" id="GO:0008270">
    <property type="term" value="F:zinc ion binding"/>
    <property type="evidence" value="ECO:0007669"/>
    <property type="project" value="UniProtKB-KW"/>
</dbReference>
<dbReference type="FunFam" id="3.30.160.60:FF:000257">
    <property type="entry name" value="ZXD family zinc finger C"/>
    <property type="match status" value="1"/>
</dbReference>
<feature type="region of interest" description="Disordered" evidence="6">
    <location>
        <begin position="46"/>
        <end position="79"/>
    </location>
</feature>
<keyword evidence="2" id="KW-0677">Repeat</keyword>
<keyword evidence="9" id="KW-1185">Reference proteome</keyword>
<evidence type="ECO:0000313" key="8">
    <source>
        <dbReference type="EMBL" id="KAH9522634.1"/>
    </source>
</evidence>
<feature type="compositionally biased region" description="Low complexity" evidence="6">
    <location>
        <begin position="238"/>
        <end position="256"/>
    </location>
</feature>
<dbReference type="PANTHER" id="PTHR23235:SF139">
    <property type="entry name" value="HUCKEBEIN"/>
    <property type="match status" value="1"/>
</dbReference>
<evidence type="ECO:0000256" key="5">
    <source>
        <dbReference type="PROSITE-ProRule" id="PRU00042"/>
    </source>
</evidence>
<dbReference type="PROSITE" id="PS00028">
    <property type="entry name" value="ZINC_FINGER_C2H2_1"/>
    <property type="match status" value="2"/>
</dbReference>
<protein>
    <recommendedName>
        <fullName evidence="7">C2H2-type domain-containing protein</fullName>
    </recommendedName>
</protein>
<evidence type="ECO:0000256" key="1">
    <source>
        <dbReference type="ARBA" id="ARBA00022723"/>
    </source>
</evidence>
<dbReference type="PROSITE" id="PS50157">
    <property type="entry name" value="ZINC_FINGER_C2H2_2"/>
    <property type="match status" value="3"/>
</dbReference>
<dbReference type="SUPFAM" id="SSF101447">
    <property type="entry name" value="Formin homology 2 domain (FH2 domain)"/>
    <property type="match status" value="1"/>
</dbReference>
<feature type="compositionally biased region" description="Polar residues" evidence="6">
    <location>
        <begin position="222"/>
        <end position="237"/>
    </location>
</feature>
<feature type="domain" description="C2H2-type" evidence="7">
    <location>
        <begin position="267"/>
        <end position="294"/>
    </location>
</feature>
<dbReference type="FunFam" id="3.30.160.60:FF:000624">
    <property type="entry name" value="zinc finger protein 697"/>
    <property type="match status" value="1"/>
</dbReference>
<dbReference type="Gene3D" id="3.30.160.60">
    <property type="entry name" value="Classic Zinc Finger"/>
    <property type="match status" value="3"/>
</dbReference>
<keyword evidence="4" id="KW-0862">Zinc</keyword>
<sequence>MNPNKSIFRPWDSSLSMTETSVVAASSTQCSNTMIERKVSLPKYSPKDSIRMKKQQQQHPSQQQVSTRIPPPPPPPPPTAIIDHYDYRSIPQEFMANFFNQQQPLQQQTQSTQQFHYGPFGAEYFFEQYFHHYHHNHHNHNHQNSMMNTTGQIKSSQSSTMNFQKNFFENYFSATNFHLQNMNDFIPKSMLPQFTSGFDFEKIKNSMTKLLNNSTNDCLSISSSSNPLTTAQPQQPETTITSTTTTTNINNNNNNNGMMKKQRPKRFQCPHCQVSFSNNGQLKGHIRIHTGERPFICDHQNCGKTFTRNEELTRHKRIHTGLRPFACNVCSKRFGRKDHLKKHDM</sequence>
<organism evidence="8 9">
    <name type="scientific">Dermatophagoides farinae</name>
    <name type="common">American house dust mite</name>
    <dbReference type="NCBI Taxonomy" id="6954"/>
    <lineage>
        <taxon>Eukaryota</taxon>
        <taxon>Metazoa</taxon>
        <taxon>Ecdysozoa</taxon>
        <taxon>Arthropoda</taxon>
        <taxon>Chelicerata</taxon>
        <taxon>Arachnida</taxon>
        <taxon>Acari</taxon>
        <taxon>Acariformes</taxon>
        <taxon>Sarcoptiformes</taxon>
        <taxon>Astigmata</taxon>
        <taxon>Psoroptidia</taxon>
        <taxon>Analgoidea</taxon>
        <taxon>Pyroglyphidae</taxon>
        <taxon>Dermatophagoidinae</taxon>
        <taxon>Dermatophagoides</taxon>
    </lineage>
</organism>
<feature type="domain" description="C2H2-type" evidence="7">
    <location>
        <begin position="325"/>
        <end position="345"/>
    </location>
</feature>
<evidence type="ECO:0000259" key="7">
    <source>
        <dbReference type="PROSITE" id="PS50157"/>
    </source>
</evidence>
<evidence type="ECO:0000256" key="4">
    <source>
        <dbReference type="ARBA" id="ARBA00022833"/>
    </source>
</evidence>
<feature type="region of interest" description="Disordered" evidence="6">
    <location>
        <begin position="222"/>
        <end position="261"/>
    </location>
</feature>
<evidence type="ECO:0000256" key="2">
    <source>
        <dbReference type="ARBA" id="ARBA00022737"/>
    </source>
</evidence>
<dbReference type="GO" id="GO:0000981">
    <property type="term" value="F:DNA-binding transcription factor activity, RNA polymerase II-specific"/>
    <property type="evidence" value="ECO:0007669"/>
    <property type="project" value="TreeGrafter"/>
</dbReference>
<dbReference type="PANTHER" id="PTHR23235">
    <property type="entry name" value="KRUEPPEL-LIKE TRANSCRIPTION FACTOR"/>
    <property type="match status" value="1"/>
</dbReference>
<dbReference type="FunFam" id="3.30.160.60:FF:000072">
    <property type="entry name" value="zinc finger protein 143 isoform X1"/>
    <property type="match status" value="1"/>
</dbReference>
<dbReference type="SMART" id="SM00355">
    <property type="entry name" value="ZnF_C2H2"/>
    <property type="match status" value="3"/>
</dbReference>
<dbReference type="EMBL" id="ASGP02000002">
    <property type="protein sequence ID" value="KAH9522634.1"/>
    <property type="molecule type" value="Genomic_DNA"/>
</dbReference>
<dbReference type="Pfam" id="PF00096">
    <property type="entry name" value="zf-C2H2"/>
    <property type="match status" value="3"/>
</dbReference>
<evidence type="ECO:0000256" key="3">
    <source>
        <dbReference type="ARBA" id="ARBA00022771"/>
    </source>
</evidence>
<proteinExistence type="predicted"/>
<evidence type="ECO:0000256" key="6">
    <source>
        <dbReference type="SAM" id="MobiDB-lite"/>
    </source>
</evidence>
<dbReference type="InterPro" id="IPR036236">
    <property type="entry name" value="Znf_C2H2_sf"/>
</dbReference>
<keyword evidence="1" id="KW-0479">Metal-binding</keyword>
<gene>
    <name evidence="8" type="ORF">DERF_006201</name>
</gene>
<name>A0A922I5P3_DERFA</name>
<feature type="domain" description="C2H2-type" evidence="7">
    <location>
        <begin position="295"/>
        <end position="324"/>
    </location>
</feature>
<dbReference type="GO" id="GO:0000978">
    <property type="term" value="F:RNA polymerase II cis-regulatory region sequence-specific DNA binding"/>
    <property type="evidence" value="ECO:0007669"/>
    <property type="project" value="TreeGrafter"/>
</dbReference>
<dbReference type="SUPFAM" id="SSF57667">
    <property type="entry name" value="beta-beta-alpha zinc fingers"/>
    <property type="match status" value="2"/>
</dbReference>
<dbReference type="InterPro" id="IPR013087">
    <property type="entry name" value="Znf_C2H2_type"/>
</dbReference>